<dbReference type="Pfam" id="PF08766">
    <property type="entry name" value="DEK_C"/>
    <property type="match status" value="1"/>
</dbReference>
<evidence type="ECO:0000313" key="13">
    <source>
        <dbReference type="EnsemblMetazoa" id="ASTEI03491-PA"/>
    </source>
</evidence>
<dbReference type="SUPFAM" id="SSF52799">
    <property type="entry name" value="(Phosphotyrosine protein) phosphatases II"/>
    <property type="match status" value="1"/>
</dbReference>
<evidence type="ECO:0000256" key="3">
    <source>
        <dbReference type="ARBA" id="ARBA00013081"/>
    </source>
</evidence>
<feature type="compositionally biased region" description="Basic and acidic residues" evidence="9">
    <location>
        <begin position="714"/>
        <end position="731"/>
    </location>
</feature>
<keyword evidence="7" id="KW-0206">Cytoskeleton</keyword>
<feature type="compositionally biased region" description="Low complexity" evidence="9">
    <location>
        <begin position="1569"/>
        <end position="1592"/>
    </location>
</feature>
<dbReference type="CDD" id="cd14513">
    <property type="entry name" value="DSP_slingshot"/>
    <property type="match status" value="1"/>
</dbReference>
<dbReference type="VEuPathDB" id="VectorBase:ASTEI20_038012"/>
<dbReference type="InterPro" id="IPR043588">
    <property type="entry name" value="SSH-N"/>
</dbReference>
<evidence type="ECO:0000313" key="14">
    <source>
        <dbReference type="Proteomes" id="UP000076408"/>
    </source>
</evidence>
<feature type="compositionally biased region" description="Low complexity" evidence="9">
    <location>
        <begin position="1063"/>
        <end position="1072"/>
    </location>
</feature>
<dbReference type="VEuPathDB" id="VectorBase:ASTEI03491"/>
<dbReference type="Pfam" id="PF23040">
    <property type="entry name" value="PH_SSH1-like_1st"/>
    <property type="match status" value="2"/>
</dbReference>
<dbReference type="GO" id="GO:0004722">
    <property type="term" value="F:protein serine/threonine phosphatase activity"/>
    <property type="evidence" value="ECO:0007669"/>
    <property type="project" value="UniProtKB-EC"/>
</dbReference>
<evidence type="ECO:0000256" key="6">
    <source>
        <dbReference type="ARBA" id="ARBA00022912"/>
    </source>
</evidence>
<dbReference type="PROSITE" id="PS50054">
    <property type="entry name" value="TYR_PHOSPHATASE_DUAL"/>
    <property type="match status" value="1"/>
</dbReference>
<dbReference type="InterPro" id="IPR043587">
    <property type="entry name" value="Phosphatase_SSH-like"/>
</dbReference>
<feature type="compositionally biased region" description="Polar residues" evidence="9">
    <location>
        <begin position="1707"/>
        <end position="1719"/>
    </location>
</feature>
<dbReference type="GO" id="GO:0005856">
    <property type="term" value="C:cytoskeleton"/>
    <property type="evidence" value="ECO:0007669"/>
    <property type="project" value="UniProtKB-SubCell"/>
</dbReference>
<feature type="domain" description="DEK-C" evidence="12">
    <location>
        <begin position="506"/>
        <end position="561"/>
    </location>
</feature>
<feature type="region of interest" description="Disordered" evidence="9">
    <location>
        <begin position="714"/>
        <end position="739"/>
    </location>
</feature>
<feature type="region of interest" description="Disordered" evidence="9">
    <location>
        <begin position="1704"/>
        <end position="1777"/>
    </location>
</feature>
<dbReference type="VEuPathDB" id="VectorBase:ASTE000347"/>
<comment type="catalytic activity">
    <reaction evidence="8">
        <text>O-phospho-L-threonyl-[protein] + H2O = L-threonyl-[protein] + phosphate</text>
        <dbReference type="Rhea" id="RHEA:47004"/>
        <dbReference type="Rhea" id="RHEA-COMP:11060"/>
        <dbReference type="Rhea" id="RHEA-COMP:11605"/>
        <dbReference type="ChEBI" id="CHEBI:15377"/>
        <dbReference type="ChEBI" id="CHEBI:30013"/>
        <dbReference type="ChEBI" id="CHEBI:43474"/>
        <dbReference type="ChEBI" id="CHEBI:61977"/>
        <dbReference type="EC" id="3.1.3.16"/>
    </reaction>
</comment>
<dbReference type="GO" id="GO:0030837">
    <property type="term" value="P:negative regulation of actin filament polymerization"/>
    <property type="evidence" value="ECO:0007669"/>
    <property type="project" value="InterPro"/>
</dbReference>
<feature type="region of interest" description="Disordered" evidence="9">
    <location>
        <begin position="1500"/>
        <end position="1668"/>
    </location>
</feature>
<keyword evidence="4" id="KW-0963">Cytoplasm</keyword>
<evidence type="ECO:0000256" key="4">
    <source>
        <dbReference type="ARBA" id="ARBA00022490"/>
    </source>
</evidence>
<feature type="region of interest" description="Disordered" evidence="9">
    <location>
        <begin position="1288"/>
        <end position="1328"/>
    </location>
</feature>
<dbReference type="PROSITE" id="PS50056">
    <property type="entry name" value="TYR_PHOSPHATASE_2"/>
    <property type="match status" value="1"/>
</dbReference>
<dbReference type="PROSITE" id="PS51998">
    <property type="entry name" value="DEK_C"/>
    <property type="match status" value="1"/>
</dbReference>
<evidence type="ECO:0000256" key="1">
    <source>
        <dbReference type="ARBA" id="ARBA00004245"/>
    </source>
</evidence>
<dbReference type="EnsemblMetazoa" id="ASTEI03491-RA">
    <property type="protein sequence ID" value="ASTEI03491-PA"/>
    <property type="gene ID" value="ASTEI03491"/>
</dbReference>
<dbReference type="InterPro" id="IPR029021">
    <property type="entry name" value="Prot-tyrosine_phosphatase-like"/>
</dbReference>
<feature type="compositionally biased region" description="Basic and acidic residues" evidence="9">
    <location>
        <begin position="501"/>
        <end position="510"/>
    </location>
</feature>
<feature type="domain" description="Tyrosine-protein phosphatase" evidence="10">
    <location>
        <begin position="565"/>
        <end position="706"/>
    </location>
</feature>
<feature type="region of interest" description="Disordered" evidence="9">
    <location>
        <begin position="1436"/>
        <end position="1485"/>
    </location>
</feature>
<evidence type="ECO:0000259" key="12">
    <source>
        <dbReference type="PROSITE" id="PS51998"/>
    </source>
</evidence>
<feature type="compositionally biased region" description="Polar residues" evidence="9">
    <location>
        <begin position="1079"/>
        <end position="1089"/>
    </location>
</feature>
<comment type="similarity">
    <text evidence="2">Belongs to the protein-tyrosine phosphatase family.</text>
</comment>
<feature type="compositionally biased region" description="Low complexity" evidence="9">
    <location>
        <begin position="1736"/>
        <end position="1746"/>
    </location>
</feature>
<feature type="compositionally biased region" description="Low complexity" evidence="9">
    <location>
        <begin position="116"/>
        <end position="127"/>
    </location>
</feature>
<dbReference type="InterPro" id="IPR000387">
    <property type="entry name" value="Tyr_Pase_dom"/>
</dbReference>
<feature type="compositionally biased region" description="Polar residues" evidence="9">
    <location>
        <begin position="1654"/>
        <end position="1668"/>
    </location>
</feature>
<evidence type="ECO:0000256" key="2">
    <source>
        <dbReference type="ARBA" id="ARBA00009580"/>
    </source>
</evidence>
<feature type="region of interest" description="Disordered" evidence="9">
    <location>
        <begin position="1366"/>
        <end position="1422"/>
    </location>
</feature>
<feature type="region of interest" description="Disordered" evidence="9">
    <location>
        <begin position="309"/>
        <end position="328"/>
    </location>
</feature>
<evidence type="ECO:0000259" key="11">
    <source>
        <dbReference type="PROSITE" id="PS50056"/>
    </source>
</evidence>
<comment type="subcellular location">
    <subcellularLocation>
        <location evidence="1">Cytoplasm</location>
        <location evidence="1">Cytoskeleton</location>
    </subcellularLocation>
</comment>
<accession>A0A182Y4V5</accession>
<dbReference type="OMA" id="AMKANGW"/>
<feature type="compositionally biased region" description="Low complexity" evidence="9">
    <location>
        <begin position="1090"/>
        <end position="1104"/>
    </location>
</feature>
<feature type="compositionally biased region" description="Polar residues" evidence="9">
    <location>
        <begin position="1445"/>
        <end position="1454"/>
    </location>
</feature>
<dbReference type="InterPro" id="IPR020422">
    <property type="entry name" value="TYR_PHOSPHATASE_DUAL_dom"/>
</dbReference>
<dbReference type="Gene3D" id="3.90.190.10">
    <property type="entry name" value="Protein tyrosine phosphatase superfamily"/>
    <property type="match status" value="1"/>
</dbReference>
<keyword evidence="14" id="KW-1185">Reference proteome</keyword>
<dbReference type="PROSITE" id="PS00383">
    <property type="entry name" value="TYR_PHOSPHATASE_1"/>
    <property type="match status" value="1"/>
</dbReference>
<dbReference type="PANTHER" id="PTHR45864">
    <property type="entry name" value="SLINGSHOT PROTEIN PHOSPHATASE HOMOLOG"/>
    <property type="match status" value="1"/>
</dbReference>
<evidence type="ECO:0000256" key="7">
    <source>
        <dbReference type="ARBA" id="ARBA00023212"/>
    </source>
</evidence>
<dbReference type="PANTHER" id="PTHR45864:SF2">
    <property type="entry name" value="PROTEIN PHOSPHATASE SLINGSHOT"/>
    <property type="match status" value="1"/>
</dbReference>
<keyword evidence="5" id="KW-0378">Hydrolase</keyword>
<dbReference type="SMART" id="SM00195">
    <property type="entry name" value="DSPc"/>
    <property type="match status" value="1"/>
</dbReference>
<proteinExistence type="inferred from homology"/>
<feature type="compositionally biased region" description="Polar residues" evidence="9">
    <location>
        <begin position="1298"/>
        <end position="1307"/>
    </location>
</feature>
<feature type="compositionally biased region" description="Low complexity" evidence="9">
    <location>
        <begin position="1308"/>
        <end position="1319"/>
    </location>
</feature>
<dbReference type="FunFam" id="3.90.190.10:FF:000004">
    <property type="entry name" value="Protein phosphatase Slingshot homolog 2"/>
    <property type="match status" value="1"/>
</dbReference>
<feature type="domain" description="Tyrosine specific protein phosphatases" evidence="11">
    <location>
        <begin position="627"/>
        <end position="684"/>
    </location>
</feature>
<feature type="compositionally biased region" description="Basic and acidic residues" evidence="9">
    <location>
        <begin position="1616"/>
        <end position="1626"/>
    </location>
</feature>
<keyword evidence="6" id="KW-0904">Protein phosphatase</keyword>
<feature type="region of interest" description="Disordered" evidence="9">
    <location>
        <begin position="792"/>
        <end position="864"/>
    </location>
</feature>
<feature type="compositionally biased region" description="Low complexity" evidence="9">
    <location>
        <begin position="837"/>
        <end position="858"/>
    </location>
</feature>
<evidence type="ECO:0000256" key="9">
    <source>
        <dbReference type="SAM" id="MobiDB-lite"/>
    </source>
</evidence>
<dbReference type="InterPro" id="IPR016130">
    <property type="entry name" value="Tyr_Pase_AS"/>
</dbReference>
<evidence type="ECO:0000259" key="10">
    <source>
        <dbReference type="PROSITE" id="PS50054"/>
    </source>
</evidence>
<dbReference type="EC" id="3.1.3.16" evidence="3"/>
<protein>
    <recommendedName>
        <fullName evidence="3">protein-serine/threonine phosphatase</fullName>
        <ecNumber evidence="3">3.1.3.16</ecNumber>
    </recommendedName>
</protein>
<feature type="region of interest" description="Disordered" evidence="9">
    <location>
        <begin position="101"/>
        <end position="127"/>
    </location>
</feature>
<feature type="region of interest" description="Disordered" evidence="9">
    <location>
        <begin position="486"/>
        <end position="510"/>
    </location>
</feature>
<dbReference type="Pfam" id="PF00782">
    <property type="entry name" value="DSPc"/>
    <property type="match status" value="1"/>
</dbReference>
<feature type="compositionally biased region" description="Polar residues" evidence="9">
    <location>
        <begin position="1366"/>
        <end position="1384"/>
    </location>
</feature>
<dbReference type="InterPro" id="IPR014876">
    <property type="entry name" value="DEK_C"/>
</dbReference>
<organism evidence="13 14">
    <name type="scientific">Anopheles stephensi</name>
    <name type="common">Indo-Pakistan malaria mosquito</name>
    <dbReference type="NCBI Taxonomy" id="30069"/>
    <lineage>
        <taxon>Eukaryota</taxon>
        <taxon>Metazoa</taxon>
        <taxon>Ecdysozoa</taxon>
        <taxon>Arthropoda</taxon>
        <taxon>Hexapoda</taxon>
        <taxon>Insecta</taxon>
        <taxon>Pterygota</taxon>
        <taxon>Neoptera</taxon>
        <taxon>Endopterygota</taxon>
        <taxon>Diptera</taxon>
        <taxon>Nematocera</taxon>
        <taxon>Culicoidea</taxon>
        <taxon>Culicidae</taxon>
        <taxon>Anophelinae</taxon>
        <taxon>Anopheles</taxon>
    </lineage>
</organism>
<feature type="region of interest" description="Disordered" evidence="9">
    <location>
        <begin position="1174"/>
        <end position="1213"/>
    </location>
</feature>
<sequence length="1843" mass="194961">MYFFKINVKHGFAVNLQATDDEETSKVNNSRSECQKFSTSQGTAALMLGSNEQLRASCEDQVTGTSTTAGCGTVSVSDTCCVDSILNEESANRYVSGAVETGESKMEGRAASRPASSCSSGSSSSSSDIQQHLQSMFCLLRPEETLKMAVKLESLRTGRTRYLVVVSRTVTSKRHNTGTLYLTGGGSSSNGIGSTTNGSIVSSWPLSATPPATFTTIPAAAQQQQQPLHGGRSTCSTLSGTVTAVTTTTTAHTRHSSCTGEPFAGIDTFVSTSVDSCVLNVRLPDGSDVPCRSDQCDSKTSSRLIDSTTAVPGMGDGSDDTCSTPTGPDEVTVADKRDTESNESATACCQGQELQQGHQYQNQHSISNSAIATMEGGKKIEESCLLGIDCNERTTVGLVLKVLADTSIRLDGDGGFSVSSCGKQHIFKPVSVQAMWSALQTLHKASFKAREHNFFAGGPSHDWVSYYEAHIDSDRSCLNEWNAMDSLESRRPPSPGSIRSKPTEREETESVIRSKLKEVMMSVDLDDVTSKFIRGRLEELLDMDLGEYKPFIDAEMLVILGQMDAPTEIFDHVYLGSEWNASNLEELQRNGVHHILNVTREIDNFFPGLFHYCNVRVYDDEKTDLLRHWDNTFKFISRAKMEGSKVLVHCKMGISRSASVVIAYAMKANGWNFEHALRHVKEKRSCIKPNKNFLMQLETYQGMLDAMKNKEKLQRSKSETNLKLAGAKEGRSLPGSEPTPLIQALNGAVGVQAGGGKKHLVVSAAGKAGHNHADADDGDVSASVGVLGEKADFEPRLDGADEADGDEAGASSRGRTRTRQSKLQSAHPHNLKQLELAGDGSSSSAGTDTQSQSEQQTTLPAAACTASSTSKHSKLLANLFLPATTTAGKAFIPCEGRICGRGSGALKRHKSLSPDSFNPRWSDSYEFESSSLAYAEKSFPAASRTSRTRTMLELDNQIEPYVGSGAPCGGTGRRKQQSYSLEHLHGGALDMRSPCTETKTIRMPCGNGQNYSVSPNQIVHLQDKLPPNDVRKKVLSSLAAAATTSSTAKPNRSESFIRKLFPSSSSSSSSSSSGGGAGTSDQDSGCSSQSLATSVPSTVPSSTSTLLGSTVKAIVSELECNSGSNIPIAPPPLLNDPGTLLSQPVAPIPIASVAAEAAAVAVASAIREATRKDVHEAKEANATAPASSTVSLDGKGDNRTNNPEQWDPGDGRSEPICWTSSAQIIQQCSAAVGGFTEPAPTDAPAAAGSMECCEVASESDAGSCCKPAPEVSVLRQCSWSSCDSGCTGSEESRAAGPQVNQQRRLTTSGPPGVVNSSSSGGSGSGALIDERDVIPWHPGTVKRTKKRIEQRSTNVASTVTMKWNTPSTTVSTLPTATSAVSTDTGAHGDDLAASCTTQQHSQKEQQEEGYPAARERPGMVSSSYARLSASAPDSYNLYAEPGSRSGESVGSTNPLPAKRQVKPNHQHSFAGAGCDDSVPRNPAESSTSYCLRVSVRGAGGVVERPQQSQPHEPGDGAEEDTFNAGKVRNLKMSFEAKSNDRRQGPKKVRSLPSSPVAVHVSMGSQAKRPPATSSATTSTTTATASSPSSPSPLAGLVSGPATGQAAHQSTTPPEDVTVRDLVDRYEVQGPRVRPVGSSSLSRTQRPRSVFEPLKQSSTGGKPFAQSTTNNLLSHSATQWRLDDSMRPPVPPLVRGLVLAQHGAGTAPYNNKSTNVSQTAHVPAPGRGSSGPGIGTNSSSNARNNNNTAKLMLQQSGGSGEAGSQVGGKRTQQHGRTHPLAKISPSAKHHHHHLHVHHHLVHHHHQYNIGQLQQHRHIGTAPGPGVSGATGPSATVTANAYNTM</sequence>
<feature type="region of interest" description="Disordered" evidence="9">
    <location>
        <begin position="1060"/>
        <end position="1104"/>
    </location>
</feature>
<reference evidence="14" key="1">
    <citation type="journal article" date="2014" name="Genome Biol.">
        <title>Genome analysis of a major urban malaria vector mosquito, Anopheles stephensi.</title>
        <authorList>
            <person name="Jiang X."/>
            <person name="Peery A."/>
            <person name="Hall A.B."/>
            <person name="Sharma A."/>
            <person name="Chen X.G."/>
            <person name="Waterhouse R.M."/>
            <person name="Komissarov A."/>
            <person name="Riehle M.M."/>
            <person name="Shouche Y."/>
            <person name="Sharakhova M.V."/>
            <person name="Lawson D."/>
            <person name="Pakpour N."/>
            <person name="Arensburger P."/>
            <person name="Davidson V.L."/>
            <person name="Eiglmeier K."/>
            <person name="Emrich S."/>
            <person name="George P."/>
            <person name="Kennedy R.C."/>
            <person name="Mane S.P."/>
            <person name="Maslen G."/>
            <person name="Oringanje C."/>
            <person name="Qi Y."/>
            <person name="Settlage R."/>
            <person name="Tojo M."/>
            <person name="Tubio J.M."/>
            <person name="Unger M.F."/>
            <person name="Wang B."/>
            <person name="Vernick K.D."/>
            <person name="Ribeiro J.M."/>
            <person name="James A.A."/>
            <person name="Michel K."/>
            <person name="Riehle M.A."/>
            <person name="Luckhart S."/>
            <person name="Sharakhov I.V."/>
            <person name="Tu Z."/>
        </authorList>
    </citation>
    <scope>NUCLEOTIDE SEQUENCE [LARGE SCALE GENOMIC DNA]</scope>
    <source>
        <strain evidence="14">Indian</strain>
    </source>
</reference>
<evidence type="ECO:0000256" key="8">
    <source>
        <dbReference type="ARBA" id="ARBA00048336"/>
    </source>
</evidence>
<evidence type="ECO:0000256" key="5">
    <source>
        <dbReference type="ARBA" id="ARBA00022801"/>
    </source>
</evidence>
<name>A0A182Y4V5_ANOST</name>
<dbReference type="STRING" id="30069.A0A182Y4V5"/>
<dbReference type="GO" id="GO:0003779">
    <property type="term" value="F:actin binding"/>
    <property type="evidence" value="ECO:0007669"/>
    <property type="project" value="InterPro"/>
</dbReference>
<reference evidence="13" key="2">
    <citation type="submission" date="2020-05" db="UniProtKB">
        <authorList>
            <consortium name="EnsemblMetazoa"/>
        </authorList>
    </citation>
    <scope>IDENTIFICATION</scope>
    <source>
        <strain evidence="13">Indian</strain>
    </source>
</reference>
<dbReference type="InterPro" id="IPR000340">
    <property type="entry name" value="Dual-sp_phosphatase_cat-dom"/>
</dbReference>
<dbReference type="Proteomes" id="UP000076408">
    <property type="component" value="Unassembled WGS sequence"/>
</dbReference>